<reference evidence="23 24" key="1">
    <citation type="submission" date="2021-07" db="EMBL/GenBank/DDBJ databases">
        <title>The draft genome sequence of Sphingomicrobium sp. B8.</title>
        <authorList>
            <person name="Mu L."/>
        </authorList>
    </citation>
    <scope>NUCLEOTIDE SEQUENCE [LARGE SCALE GENOMIC DNA]</scope>
    <source>
        <strain evidence="23 24">B8</strain>
    </source>
</reference>
<keyword evidence="13" id="KW-0862">Zinc</keyword>
<evidence type="ECO:0000256" key="13">
    <source>
        <dbReference type="ARBA" id="ARBA00022833"/>
    </source>
</evidence>
<keyword evidence="11" id="KW-0378">Hydrolase</keyword>
<keyword evidence="12" id="KW-0256">Endoplasmic reticulum</keyword>
<evidence type="ECO:0000256" key="5">
    <source>
        <dbReference type="ARBA" id="ARBA00014116"/>
    </source>
</evidence>
<evidence type="ECO:0000256" key="10">
    <source>
        <dbReference type="ARBA" id="ARBA00022729"/>
    </source>
</evidence>
<evidence type="ECO:0000256" key="14">
    <source>
        <dbReference type="ARBA" id="ARBA00023034"/>
    </source>
</evidence>
<dbReference type="EMBL" id="JAHVAH010000001">
    <property type="protein sequence ID" value="MBW0145112.1"/>
    <property type="molecule type" value="Genomic_DNA"/>
</dbReference>
<keyword evidence="6" id="KW-0964">Secreted</keyword>
<keyword evidence="14" id="KW-0333">Golgi apparatus</keyword>
<keyword evidence="16" id="KW-0865">Zymogen</keyword>
<comment type="caution">
    <text evidence="23">The sequence shown here is derived from an EMBL/GenBank/DDBJ whole genome shotgun (WGS) entry which is preliminary data.</text>
</comment>
<dbReference type="Proteomes" id="UP000698028">
    <property type="component" value="Unassembled WGS sequence"/>
</dbReference>
<evidence type="ECO:0000256" key="9">
    <source>
        <dbReference type="ARBA" id="ARBA00022723"/>
    </source>
</evidence>
<comment type="subcellular location">
    <subcellularLocation>
        <location evidence="1">Endoplasmic reticulum</location>
    </subcellularLocation>
    <subcellularLocation>
        <location evidence="3">Golgi apparatus</location>
    </subcellularLocation>
    <subcellularLocation>
        <location evidence="2">Lysosome</location>
    </subcellularLocation>
    <subcellularLocation>
        <location evidence="4">Secreted</location>
    </subcellularLocation>
</comment>
<keyword evidence="24" id="KW-1185">Reference proteome</keyword>
<evidence type="ECO:0000256" key="12">
    <source>
        <dbReference type="ARBA" id="ARBA00022824"/>
    </source>
</evidence>
<evidence type="ECO:0000256" key="1">
    <source>
        <dbReference type="ARBA" id="ARBA00004240"/>
    </source>
</evidence>
<dbReference type="RefSeq" id="WP_218633048.1">
    <property type="nucleotide sequence ID" value="NZ_JAHVAH010000001.1"/>
</dbReference>
<evidence type="ECO:0000256" key="2">
    <source>
        <dbReference type="ARBA" id="ARBA00004371"/>
    </source>
</evidence>
<dbReference type="PANTHER" id="PTHR12053:SF3">
    <property type="entry name" value="CARBOXYPEPTIDASE Q"/>
    <property type="match status" value="1"/>
</dbReference>
<dbReference type="Pfam" id="PF04389">
    <property type="entry name" value="Peptidase_M28"/>
    <property type="match status" value="1"/>
</dbReference>
<keyword evidence="15" id="KW-0482">Metalloprotease</keyword>
<dbReference type="InterPro" id="IPR007484">
    <property type="entry name" value="Peptidase_M28"/>
</dbReference>
<evidence type="ECO:0000313" key="23">
    <source>
        <dbReference type="EMBL" id="MBW0145112.1"/>
    </source>
</evidence>
<accession>A0ABS6V6B1</accession>
<evidence type="ECO:0000256" key="18">
    <source>
        <dbReference type="ARBA" id="ARBA00023228"/>
    </source>
</evidence>
<keyword evidence="18" id="KW-0458">Lysosome</keyword>
<keyword evidence="10 21" id="KW-0732">Signal</keyword>
<organism evidence="23 24">
    <name type="scientific">Sphingomicrobium clamense</name>
    <dbReference type="NCBI Taxonomy" id="2851013"/>
    <lineage>
        <taxon>Bacteria</taxon>
        <taxon>Pseudomonadati</taxon>
        <taxon>Pseudomonadota</taxon>
        <taxon>Alphaproteobacteria</taxon>
        <taxon>Sphingomonadales</taxon>
        <taxon>Sphingomonadaceae</taxon>
        <taxon>Sphingomicrobium</taxon>
    </lineage>
</organism>
<evidence type="ECO:0000256" key="6">
    <source>
        <dbReference type="ARBA" id="ARBA00022525"/>
    </source>
</evidence>
<gene>
    <name evidence="23" type="ORF">KTQ36_07365</name>
</gene>
<evidence type="ECO:0000256" key="19">
    <source>
        <dbReference type="ARBA" id="ARBA00025833"/>
    </source>
</evidence>
<evidence type="ECO:0000256" key="15">
    <source>
        <dbReference type="ARBA" id="ARBA00023049"/>
    </source>
</evidence>
<evidence type="ECO:0000259" key="22">
    <source>
        <dbReference type="Pfam" id="PF04389"/>
    </source>
</evidence>
<proteinExistence type="predicted"/>
<keyword evidence="7" id="KW-0121">Carboxypeptidase</keyword>
<feature type="chain" id="PRO_5046032789" description="Carboxypeptidase Q" evidence="21">
    <location>
        <begin position="23"/>
        <end position="455"/>
    </location>
</feature>
<comment type="subunit">
    <text evidence="19">Homodimer. The monomeric form is inactive while the homodimer is active.</text>
</comment>
<evidence type="ECO:0000256" key="8">
    <source>
        <dbReference type="ARBA" id="ARBA00022670"/>
    </source>
</evidence>
<keyword evidence="8" id="KW-0645">Protease</keyword>
<dbReference type="PANTHER" id="PTHR12053">
    <property type="entry name" value="PROTEASE FAMILY M28 PLASMA GLUTAMATE CARBOXYPEPTIDASE-RELATED"/>
    <property type="match status" value="1"/>
</dbReference>
<keyword evidence="17" id="KW-0325">Glycoprotein</keyword>
<protein>
    <recommendedName>
        <fullName evidence="5">Carboxypeptidase Q</fullName>
    </recommendedName>
    <alternativeName>
        <fullName evidence="20">Plasma glutamate carboxypeptidase</fullName>
    </alternativeName>
</protein>
<evidence type="ECO:0000256" key="20">
    <source>
        <dbReference type="ARBA" id="ARBA00033328"/>
    </source>
</evidence>
<feature type="signal peptide" evidence="21">
    <location>
        <begin position="1"/>
        <end position="22"/>
    </location>
</feature>
<sequence>MTKSFLARAALLASAPLLLASAQPMMMPPVDDKVAELRDAALDDEMAWDILETLTTEIGPRLGGTPAEARARAWSVERLTAMGFSNVRVEEFQMDTWVRGEERASIVAPFPQDLVVTALGNSGSTNGELTAEVVGYDNFWDFAAAPAEDVAGKIVYISHAMPANQDGSGYGAYGVGRFVGPNMAAQRGAAAILVKSIGTDHNRTPHTGNTNFQDGVTPIPAGALSVPDGEQLERVLERGRPVTISLTLTSRRIGMQTSGNVIAEVPGRDPDAKKVLVACHLDSWDNSPGVFDDGAGCAIVASAAKRIMDAGTPARTIQVVWFGAEEVGIHGGADFAERHNGTDYHLVAESDFGADRIWKIDTNLGEDRKAETDALRAALYPLGIVPGSYEAAGGADIGPLMREGAPGIGLRQDGTRYFDLHHTSNDTLDKVDPAQLKQNVAAWTAMLAVAAGPVE</sequence>
<feature type="domain" description="Peptidase M28" evidence="22">
    <location>
        <begin position="260"/>
        <end position="443"/>
    </location>
</feature>
<evidence type="ECO:0000256" key="11">
    <source>
        <dbReference type="ARBA" id="ARBA00022801"/>
    </source>
</evidence>
<evidence type="ECO:0000256" key="16">
    <source>
        <dbReference type="ARBA" id="ARBA00023145"/>
    </source>
</evidence>
<evidence type="ECO:0000256" key="3">
    <source>
        <dbReference type="ARBA" id="ARBA00004555"/>
    </source>
</evidence>
<evidence type="ECO:0000256" key="21">
    <source>
        <dbReference type="SAM" id="SignalP"/>
    </source>
</evidence>
<keyword evidence="9" id="KW-0479">Metal-binding</keyword>
<name>A0ABS6V6B1_9SPHN</name>
<evidence type="ECO:0000256" key="17">
    <source>
        <dbReference type="ARBA" id="ARBA00023180"/>
    </source>
</evidence>
<dbReference type="InterPro" id="IPR039866">
    <property type="entry name" value="CPQ"/>
</dbReference>
<evidence type="ECO:0000256" key="7">
    <source>
        <dbReference type="ARBA" id="ARBA00022645"/>
    </source>
</evidence>
<evidence type="ECO:0000313" key="24">
    <source>
        <dbReference type="Proteomes" id="UP000698028"/>
    </source>
</evidence>
<evidence type="ECO:0000256" key="4">
    <source>
        <dbReference type="ARBA" id="ARBA00004613"/>
    </source>
</evidence>